<gene>
    <name evidence="2" type="ordered locus">Galf_0485</name>
</gene>
<dbReference type="KEGG" id="gca:Galf_0485"/>
<evidence type="ECO:0000313" key="3">
    <source>
        <dbReference type="Proteomes" id="UP000001235"/>
    </source>
</evidence>
<feature type="chain" id="PRO_5003128066" evidence="1">
    <location>
        <begin position="20"/>
        <end position="238"/>
    </location>
</feature>
<dbReference type="AlphaFoldDB" id="D9SC64"/>
<dbReference type="Gene3D" id="3.40.50.1110">
    <property type="entry name" value="SGNH hydrolase"/>
    <property type="match status" value="1"/>
</dbReference>
<keyword evidence="1" id="KW-0732">Signal</keyword>
<keyword evidence="3" id="KW-1185">Reference proteome</keyword>
<reference evidence="2 3" key="1">
    <citation type="submission" date="2010-08" db="EMBL/GenBank/DDBJ databases">
        <title>Complete sequence of Gallionella capsiferriformans ES-2.</title>
        <authorList>
            <consortium name="US DOE Joint Genome Institute"/>
            <person name="Lucas S."/>
            <person name="Copeland A."/>
            <person name="Lapidus A."/>
            <person name="Cheng J.-F."/>
            <person name="Bruce D."/>
            <person name="Goodwin L."/>
            <person name="Pitluck S."/>
            <person name="Chertkov O."/>
            <person name="Davenport K.W."/>
            <person name="Detter J.C."/>
            <person name="Han C."/>
            <person name="Tapia R."/>
            <person name="Land M."/>
            <person name="Hauser L."/>
            <person name="Chang Y.-J."/>
            <person name="Jeffries C."/>
            <person name="Kyrpides N."/>
            <person name="Ivanova N."/>
            <person name="Mikhailova N."/>
            <person name="Shelobolina E.S."/>
            <person name="Picardal F."/>
            <person name="Roden E."/>
            <person name="Emerson D."/>
            <person name="Woyke T."/>
        </authorList>
    </citation>
    <scope>NUCLEOTIDE SEQUENCE [LARGE SCALE GENOMIC DNA]</scope>
    <source>
        <strain evidence="2 3">ES-2</strain>
    </source>
</reference>
<evidence type="ECO:0000313" key="2">
    <source>
        <dbReference type="EMBL" id="ADL54529.1"/>
    </source>
</evidence>
<dbReference type="HOGENOM" id="CLU_1249781_0_0_4"/>
<proteinExistence type="predicted"/>
<sequence precursor="true">MSKLIISVALIALSANTCAAEERPLSGLNILVLGESHMSISNYLISNLPNELVEKGAKVFSYGACGASAGDWLKTKSVPCSASRVDVGTIRERPSDVATTQPISNLITKHQPNLILLIMGDTMASYDSNTIPKSWVWQTVSALTHEIKAQGMRCVWVGPPWGEDGGKYKKTNARVREFSDYLSTIVAPCTYIDSLSFAKMGEWKTFDGEHFDKWGYESWSKSITNALITPEMLKTLKQ</sequence>
<dbReference type="InterPro" id="IPR036514">
    <property type="entry name" value="SGNH_hydro_sf"/>
</dbReference>
<protein>
    <submittedName>
        <fullName evidence="2">Cell morphology protein</fullName>
    </submittedName>
</protein>
<accession>D9SC64</accession>
<organism evidence="2 3">
    <name type="scientific">Gallionella capsiferriformans (strain ES-2)</name>
    <name type="common">Gallionella ferruginea capsiferriformans (strain ES-2)</name>
    <dbReference type="NCBI Taxonomy" id="395494"/>
    <lineage>
        <taxon>Bacteria</taxon>
        <taxon>Pseudomonadati</taxon>
        <taxon>Pseudomonadota</taxon>
        <taxon>Betaproteobacteria</taxon>
        <taxon>Nitrosomonadales</taxon>
        <taxon>Gallionellaceae</taxon>
        <taxon>Gallionella</taxon>
    </lineage>
</organism>
<dbReference type="GO" id="GO:0016788">
    <property type="term" value="F:hydrolase activity, acting on ester bonds"/>
    <property type="evidence" value="ECO:0007669"/>
    <property type="project" value="UniProtKB-ARBA"/>
</dbReference>
<dbReference type="EMBL" id="CP002159">
    <property type="protein sequence ID" value="ADL54529.1"/>
    <property type="molecule type" value="Genomic_DNA"/>
</dbReference>
<dbReference type="eggNOG" id="COG2755">
    <property type="taxonomic scope" value="Bacteria"/>
</dbReference>
<dbReference type="STRING" id="395494.Galf_0485"/>
<dbReference type="SUPFAM" id="SSF52266">
    <property type="entry name" value="SGNH hydrolase"/>
    <property type="match status" value="1"/>
</dbReference>
<name>D9SC64_GALCS</name>
<dbReference type="Proteomes" id="UP000001235">
    <property type="component" value="Chromosome"/>
</dbReference>
<dbReference type="RefSeq" id="WP_013292472.1">
    <property type="nucleotide sequence ID" value="NC_014394.1"/>
</dbReference>
<feature type="signal peptide" evidence="1">
    <location>
        <begin position="1"/>
        <end position="19"/>
    </location>
</feature>
<dbReference type="CDD" id="cd00229">
    <property type="entry name" value="SGNH_hydrolase"/>
    <property type="match status" value="1"/>
</dbReference>
<evidence type="ECO:0000256" key="1">
    <source>
        <dbReference type="SAM" id="SignalP"/>
    </source>
</evidence>